<dbReference type="SUPFAM" id="SSF56300">
    <property type="entry name" value="Metallo-dependent phosphatases"/>
    <property type="match status" value="1"/>
</dbReference>
<dbReference type="InterPro" id="IPR004843">
    <property type="entry name" value="Calcineurin-like_PHP"/>
</dbReference>
<keyword evidence="3 5" id="KW-0378">Hydrolase</keyword>
<feature type="domain" description="Calcineurin-like phosphoesterase" evidence="6">
    <location>
        <begin position="3"/>
        <end position="156"/>
    </location>
</feature>
<comment type="function">
    <text evidence="1 5">Hydrolyzes diadenosine 5',5'''-P1,P4-tetraphosphate to yield ADP.</text>
</comment>
<dbReference type="Gene3D" id="3.60.21.10">
    <property type="match status" value="1"/>
</dbReference>
<dbReference type="HAMAP" id="MF_00199">
    <property type="entry name" value="ApaH"/>
    <property type="match status" value="1"/>
</dbReference>
<dbReference type="CDD" id="cd07422">
    <property type="entry name" value="MPP_ApaH"/>
    <property type="match status" value="1"/>
</dbReference>
<dbReference type="NCBIfam" id="NF001204">
    <property type="entry name" value="PRK00166.1"/>
    <property type="match status" value="1"/>
</dbReference>
<evidence type="ECO:0000256" key="3">
    <source>
        <dbReference type="ARBA" id="ARBA00022801"/>
    </source>
</evidence>
<evidence type="ECO:0000256" key="4">
    <source>
        <dbReference type="ARBA" id="ARBA00049417"/>
    </source>
</evidence>
<sequence length="289" mass="31155">MATYVVGDLQGCLDPLKAVLERAAFDPAQDRLWVVGDLVNRGPQSAAVLRFLRGLGDAVTALLGNHDLYLLAVAAGVPPKTRESDTINDVLGAPDVAELIEWLRQRPLMHVEGNYAMVHAGLLPQWSVATARSLAADVEAELAGPDWRAFLQHLFGNQPAKWVDSLSGWDRHRIVINAMTRMRYLSADGAIDLKPKGPPELAAPGLQPWYLAAEAGWRSHTILFGHWSALGLRDLGQVVALDSGCVWGAQLTAMRLEDRQVFQVPCVGCGVAKEKDKASASAAGVAEAD</sequence>
<gene>
    <name evidence="5" type="primary">apaH</name>
    <name evidence="7" type="ORF">ABDB84_07065</name>
</gene>
<comment type="caution">
    <text evidence="7">The sequence shown here is derived from an EMBL/GenBank/DDBJ whole genome shotgun (WGS) entry which is preliminary data.</text>
</comment>
<keyword evidence="8" id="KW-1185">Reference proteome</keyword>
<dbReference type="PANTHER" id="PTHR40942">
    <property type="match status" value="1"/>
</dbReference>
<reference evidence="7 8" key="1">
    <citation type="journal article" date="2018" name="Int. J. Syst. Evol. Microbiol.">
        <title>Uliginosibacterium sediminicola sp. nov., isolated from freshwater sediment.</title>
        <authorList>
            <person name="Hwang W.M."/>
            <person name="Kim S.M."/>
            <person name="Kang K."/>
            <person name="Ahn T.Y."/>
        </authorList>
    </citation>
    <scope>NUCLEOTIDE SEQUENCE [LARGE SCALE GENOMIC DNA]</scope>
    <source>
        <strain evidence="7 8">M1-21</strain>
    </source>
</reference>
<dbReference type="InterPro" id="IPR029052">
    <property type="entry name" value="Metallo-depent_PP-like"/>
</dbReference>
<evidence type="ECO:0000259" key="6">
    <source>
        <dbReference type="Pfam" id="PF00149"/>
    </source>
</evidence>
<evidence type="ECO:0000256" key="2">
    <source>
        <dbReference type="ARBA" id="ARBA00005419"/>
    </source>
</evidence>
<dbReference type="Proteomes" id="UP001410394">
    <property type="component" value="Unassembled WGS sequence"/>
</dbReference>
<dbReference type="PANTHER" id="PTHR40942:SF4">
    <property type="entry name" value="CYTOCHROME C5"/>
    <property type="match status" value="1"/>
</dbReference>
<dbReference type="PIRSF" id="PIRSF000903">
    <property type="entry name" value="B5n-ttraPtase_sm"/>
    <property type="match status" value="1"/>
</dbReference>
<dbReference type="GO" id="GO:0008803">
    <property type="term" value="F:bis(5'-nucleosyl)-tetraphosphatase (symmetrical) activity"/>
    <property type="evidence" value="ECO:0007669"/>
    <property type="project" value="UniProtKB-EC"/>
</dbReference>
<name>A0ABU9YWZ7_9RHOO</name>
<evidence type="ECO:0000256" key="1">
    <source>
        <dbReference type="ARBA" id="ARBA00003413"/>
    </source>
</evidence>
<dbReference type="NCBIfam" id="TIGR00668">
    <property type="entry name" value="apaH"/>
    <property type="match status" value="1"/>
</dbReference>
<comment type="similarity">
    <text evidence="2 5">Belongs to the Ap4A hydrolase family.</text>
</comment>
<proteinExistence type="inferred from homology"/>
<evidence type="ECO:0000313" key="7">
    <source>
        <dbReference type="EMBL" id="MEN3068235.1"/>
    </source>
</evidence>
<protein>
    <recommendedName>
        <fullName evidence="5">Bis(5'-nucleosyl)-tetraphosphatase, symmetrical</fullName>
        <ecNumber evidence="5">3.6.1.41</ecNumber>
    </recommendedName>
    <alternativeName>
        <fullName evidence="5">Ap4A hydrolase</fullName>
    </alternativeName>
    <alternativeName>
        <fullName evidence="5">Diadenosine 5',5'''-P1,P4-tetraphosphate pyrophosphohydrolase</fullName>
    </alternativeName>
    <alternativeName>
        <fullName evidence="5">Diadenosine tetraphosphatase</fullName>
    </alternativeName>
</protein>
<dbReference type="Pfam" id="PF00149">
    <property type="entry name" value="Metallophos"/>
    <property type="match status" value="1"/>
</dbReference>
<dbReference type="EC" id="3.6.1.41" evidence="5"/>
<dbReference type="InterPro" id="IPR004617">
    <property type="entry name" value="ApaH"/>
</dbReference>
<organism evidence="7 8">
    <name type="scientific">Uliginosibacterium sediminicola</name>
    <dbReference type="NCBI Taxonomy" id="2024550"/>
    <lineage>
        <taxon>Bacteria</taxon>
        <taxon>Pseudomonadati</taxon>
        <taxon>Pseudomonadota</taxon>
        <taxon>Betaproteobacteria</taxon>
        <taxon>Rhodocyclales</taxon>
        <taxon>Zoogloeaceae</taxon>
        <taxon>Uliginosibacterium</taxon>
    </lineage>
</organism>
<comment type="catalytic activity">
    <reaction evidence="4 5">
        <text>P(1),P(4)-bis(5'-adenosyl) tetraphosphate + H2O = 2 ADP + 2 H(+)</text>
        <dbReference type="Rhea" id="RHEA:24252"/>
        <dbReference type="ChEBI" id="CHEBI:15377"/>
        <dbReference type="ChEBI" id="CHEBI:15378"/>
        <dbReference type="ChEBI" id="CHEBI:58141"/>
        <dbReference type="ChEBI" id="CHEBI:456216"/>
        <dbReference type="EC" id="3.6.1.41"/>
    </reaction>
</comment>
<evidence type="ECO:0000256" key="5">
    <source>
        <dbReference type="HAMAP-Rule" id="MF_00199"/>
    </source>
</evidence>
<evidence type="ECO:0000313" key="8">
    <source>
        <dbReference type="Proteomes" id="UP001410394"/>
    </source>
</evidence>
<dbReference type="RefSeq" id="WP_345919005.1">
    <property type="nucleotide sequence ID" value="NZ_JBDIVE010000003.1"/>
</dbReference>
<accession>A0ABU9YWZ7</accession>
<dbReference type="EMBL" id="JBDIVE010000003">
    <property type="protein sequence ID" value="MEN3068235.1"/>
    <property type="molecule type" value="Genomic_DNA"/>
</dbReference>